<name>A0ABT3CDF7_9MYCO</name>
<protein>
    <recommendedName>
        <fullName evidence="5">Cellulose synthase</fullName>
    </recommendedName>
</protein>
<feature type="signal peptide" evidence="2">
    <location>
        <begin position="1"/>
        <end position="20"/>
    </location>
</feature>
<evidence type="ECO:0000313" key="4">
    <source>
        <dbReference type="Proteomes" id="UP001526201"/>
    </source>
</evidence>
<feature type="chain" id="PRO_5046585746" description="Cellulose synthase" evidence="2">
    <location>
        <begin position="21"/>
        <end position="636"/>
    </location>
</feature>
<keyword evidence="1" id="KW-1133">Transmembrane helix</keyword>
<reference evidence="3 4" key="1">
    <citation type="journal article" date="2022" name="BMC Genomics">
        <title>Comparative genome analysis of mycobacteria focusing on tRNA and non-coding RNA.</title>
        <authorList>
            <person name="Behra P.R.K."/>
            <person name="Pettersson B.M.F."/>
            <person name="Ramesh M."/>
            <person name="Das S."/>
            <person name="Dasgupta S."/>
            <person name="Kirsebom L.A."/>
        </authorList>
    </citation>
    <scope>NUCLEOTIDE SEQUENCE [LARGE SCALE GENOMIC DNA]</scope>
    <source>
        <strain evidence="3 4">DSM 44078</strain>
    </source>
</reference>
<keyword evidence="1" id="KW-0812">Transmembrane</keyword>
<evidence type="ECO:0000256" key="1">
    <source>
        <dbReference type="SAM" id="Phobius"/>
    </source>
</evidence>
<evidence type="ECO:0000313" key="3">
    <source>
        <dbReference type="EMBL" id="MCV7227442.1"/>
    </source>
</evidence>
<keyword evidence="2" id="KW-0732">Signal</keyword>
<proteinExistence type="predicted"/>
<dbReference type="EMBL" id="JACKTY010000029">
    <property type="protein sequence ID" value="MCV7227442.1"/>
    <property type="molecule type" value="Genomic_DNA"/>
</dbReference>
<evidence type="ECO:0008006" key="5">
    <source>
        <dbReference type="Google" id="ProtNLM"/>
    </source>
</evidence>
<evidence type="ECO:0000256" key="2">
    <source>
        <dbReference type="SAM" id="SignalP"/>
    </source>
</evidence>
<keyword evidence="4" id="KW-1185">Reference proteome</keyword>
<dbReference type="Gene3D" id="2.60.120.260">
    <property type="entry name" value="Galactose-binding domain-like"/>
    <property type="match status" value="1"/>
</dbReference>
<gene>
    <name evidence="3" type="ORF">H7J73_15515</name>
</gene>
<comment type="caution">
    <text evidence="3">The sequence shown here is derived from an EMBL/GenBank/DDBJ whole genome shotgun (WGS) entry which is preliminary data.</text>
</comment>
<accession>A0ABT3CDF7</accession>
<dbReference type="Proteomes" id="UP001526201">
    <property type="component" value="Unassembled WGS sequence"/>
</dbReference>
<sequence length="636" mass="65878">MVALCAATVAVGISSPQAWSAPGDGGLVADFPRLGLEQVGADSTLAFYGSQGVTSITLPVPPGLVPSELTAVAELPVNLGSGTLTVTQGNRTLSRVVLPNVDRLPITIPLDGVAVEDNAVTLTLRTYLSPIAGYCLDPTNPLRLTDAGIVYSGSENPPKAIADFLPPILQRINLFVSPTPTRAESDAAIRLATAVVAHYGKQNTAVTVSPLGQGETAPPQPSQPMERNVVIREDPDAGISLVGDVGVPALIISGPASELTNQSRLMSSGLSRLALSSKAVVGPLRSSPQLAADNTTMRQLGQPGVNATALSPQVSIALDQTRLGRPAHDIRIHLQGSYTPLPPTIGGQLIAAIGGEVIDRWPADSSGSINRWVNIPDRLLQRYTNLGVALNISGDTGRCGEFQPITLTIDGDSAIQSALSIPPVPGGFQALPQAFMPRVQVGIGDSFDDTRRAVSILVGLQRLSALPIETAVKSVPEAISSEGPAVLVAADGWTDSSITLPVATNTSGELTVQNVDGSGAEGKLTLDPGSPFGSLQTMFDGKRTLLIATSNNAPDQLDGLLIWLDSDVEHWSRLNGNALIEAPGRPPMQLSTDVAAAPEGPSQNRTALYLGIGAGVVALVVVGAGLIVLRSRRPQG</sequence>
<feature type="transmembrane region" description="Helical" evidence="1">
    <location>
        <begin position="607"/>
        <end position="629"/>
    </location>
</feature>
<keyword evidence="1" id="KW-0472">Membrane</keyword>
<organism evidence="3 4">
    <name type="scientific">Mycolicibacterium komossense</name>
    <dbReference type="NCBI Taxonomy" id="1779"/>
    <lineage>
        <taxon>Bacteria</taxon>
        <taxon>Bacillati</taxon>
        <taxon>Actinomycetota</taxon>
        <taxon>Actinomycetes</taxon>
        <taxon>Mycobacteriales</taxon>
        <taxon>Mycobacteriaceae</taxon>
        <taxon>Mycolicibacterium</taxon>
    </lineage>
</organism>